<feature type="domain" description="YgjP-like metallopeptidase" evidence="1">
    <location>
        <begin position="30"/>
        <end position="81"/>
    </location>
</feature>
<keyword evidence="3" id="KW-1185">Reference proteome</keyword>
<sequence length="206" mass="23725">MRKGAAEASAVSASCRTAQLPVTVLHSRRKTIALEICPDGEILVRAPLRMSEAELRRFLSEKQQWLETHLKRVLEQKRQRDALPKQPRLTRTELSVLADQAMQYFPARCAAFSPLVGVSYGRITIRNQKSRWGSCSGRGNLNFNCLLMLAPAEIRDYVIVHELCHRIEMNHSPRFWAEVQRVLPDYRARRLWLRENGGSIMRRMTG</sequence>
<name>A0AAE4AKM4_9FIRM</name>
<dbReference type="InterPro" id="IPR002725">
    <property type="entry name" value="YgjP-like_metallopeptidase"/>
</dbReference>
<evidence type="ECO:0000313" key="3">
    <source>
        <dbReference type="Proteomes" id="UP001241537"/>
    </source>
</evidence>
<dbReference type="Proteomes" id="UP001241537">
    <property type="component" value="Unassembled WGS sequence"/>
</dbReference>
<dbReference type="CDD" id="cd07344">
    <property type="entry name" value="M48_yhfN_like"/>
    <property type="match status" value="1"/>
</dbReference>
<feature type="domain" description="YgjP-like metallopeptidase" evidence="1">
    <location>
        <begin position="96"/>
        <end position="195"/>
    </location>
</feature>
<keyword evidence="2" id="KW-0378">Hydrolase</keyword>
<dbReference type="InterPro" id="IPR053136">
    <property type="entry name" value="UTP_pyrophosphatase-like"/>
</dbReference>
<gene>
    <name evidence="2" type="ORF">J2S20_000267</name>
</gene>
<protein>
    <submittedName>
        <fullName evidence="2">Metal-dependent hydrolase</fullName>
    </submittedName>
</protein>
<dbReference type="GO" id="GO:0016787">
    <property type="term" value="F:hydrolase activity"/>
    <property type="evidence" value="ECO:0007669"/>
    <property type="project" value="UniProtKB-KW"/>
</dbReference>
<dbReference type="PANTHER" id="PTHR30399">
    <property type="entry name" value="UNCHARACTERIZED PROTEIN YGJP"/>
    <property type="match status" value="1"/>
</dbReference>
<dbReference type="Gene3D" id="3.30.2010.10">
    <property type="entry name" value="Metalloproteases ('zincins'), catalytic domain"/>
    <property type="match status" value="1"/>
</dbReference>
<reference evidence="2" key="1">
    <citation type="submission" date="2023-07" db="EMBL/GenBank/DDBJ databases">
        <title>Genomic Encyclopedia of Type Strains, Phase IV (KMG-IV): sequencing the most valuable type-strain genomes for metagenomic binning, comparative biology and taxonomic classification.</title>
        <authorList>
            <person name="Goeker M."/>
        </authorList>
    </citation>
    <scope>NUCLEOTIDE SEQUENCE</scope>
    <source>
        <strain evidence="2">DSM 19659</strain>
    </source>
</reference>
<evidence type="ECO:0000313" key="2">
    <source>
        <dbReference type="EMBL" id="MDQ0151587.1"/>
    </source>
</evidence>
<organism evidence="2 3">
    <name type="scientific">Moryella indoligenes</name>
    <dbReference type="NCBI Taxonomy" id="371674"/>
    <lineage>
        <taxon>Bacteria</taxon>
        <taxon>Bacillati</taxon>
        <taxon>Bacillota</taxon>
        <taxon>Clostridia</taxon>
        <taxon>Lachnospirales</taxon>
        <taxon>Lachnospiraceae</taxon>
        <taxon>Moryella</taxon>
    </lineage>
</organism>
<dbReference type="EMBL" id="JAUSTO010000002">
    <property type="protein sequence ID" value="MDQ0151587.1"/>
    <property type="molecule type" value="Genomic_DNA"/>
</dbReference>
<proteinExistence type="predicted"/>
<comment type="caution">
    <text evidence="2">The sequence shown here is derived from an EMBL/GenBank/DDBJ whole genome shotgun (WGS) entry which is preliminary data.</text>
</comment>
<dbReference type="PANTHER" id="PTHR30399:SF1">
    <property type="entry name" value="UTP PYROPHOSPHATASE"/>
    <property type="match status" value="1"/>
</dbReference>
<dbReference type="RefSeq" id="WP_307252243.1">
    <property type="nucleotide sequence ID" value="NZ_JAUSTO010000002.1"/>
</dbReference>
<dbReference type="AlphaFoldDB" id="A0AAE4AKM4"/>
<evidence type="ECO:0000259" key="1">
    <source>
        <dbReference type="Pfam" id="PF01863"/>
    </source>
</evidence>
<accession>A0AAE4AKM4</accession>
<dbReference type="Pfam" id="PF01863">
    <property type="entry name" value="YgjP-like"/>
    <property type="match status" value="2"/>
</dbReference>